<accession>A0A9D7SUZ0</accession>
<reference evidence="2 3" key="1">
    <citation type="submission" date="2020-10" db="EMBL/GenBank/DDBJ databases">
        <title>Connecting structure to function with the recovery of over 1000 high-quality activated sludge metagenome-assembled genomes encoding full-length rRNA genes using long-read sequencing.</title>
        <authorList>
            <person name="Singleton C.M."/>
            <person name="Petriglieri F."/>
            <person name="Kristensen J.M."/>
            <person name="Kirkegaard R.H."/>
            <person name="Michaelsen T.Y."/>
            <person name="Andersen M.H."/>
            <person name="Karst S.M."/>
            <person name="Dueholm M.S."/>
            <person name="Nielsen P.H."/>
            <person name="Albertsen M."/>
        </authorList>
    </citation>
    <scope>NUCLEOTIDE SEQUENCE [LARGE SCALE GENOMIC DNA]</scope>
    <source>
        <strain evidence="2">Ribe_18-Q3-R11-54_MAXAC.273</strain>
    </source>
</reference>
<organism evidence="2 3">
    <name type="scientific">Candidatus Opimibacter skivensis</name>
    <dbReference type="NCBI Taxonomy" id="2982028"/>
    <lineage>
        <taxon>Bacteria</taxon>
        <taxon>Pseudomonadati</taxon>
        <taxon>Bacteroidota</taxon>
        <taxon>Saprospiria</taxon>
        <taxon>Saprospirales</taxon>
        <taxon>Saprospiraceae</taxon>
        <taxon>Candidatus Opimibacter</taxon>
    </lineage>
</organism>
<dbReference type="Proteomes" id="UP000808337">
    <property type="component" value="Unassembled WGS sequence"/>
</dbReference>
<name>A0A9D7SUZ0_9BACT</name>
<keyword evidence="1" id="KW-1133">Transmembrane helix</keyword>
<dbReference type="EMBL" id="JADKGY010000006">
    <property type="protein sequence ID" value="MBK9982566.1"/>
    <property type="molecule type" value="Genomic_DNA"/>
</dbReference>
<evidence type="ECO:0000256" key="1">
    <source>
        <dbReference type="SAM" id="Phobius"/>
    </source>
</evidence>
<evidence type="ECO:0000313" key="3">
    <source>
        <dbReference type="Proteomes" id="UP000808337"/>
    </source>
</evidence>
<comment type="caution">
    <text evidence="2">The sequence shown here is derived from an EMBL/GenBank/DDBJ whole genome shotgun (WGS) entry which is preliminary data.</text>
</comment>
<feature type="transmembrane region" description="Helical" evidence="1">
    <location>
        <begin position="229"/>
        <end position="248"/>
    </location>
</feature>
<keyword evidence="1" id="KW-0812">Transmembrane</keyword>
<dbReference type="AlphaFoldDB" id="A0A9D7SUZ0"/>
<gene>
    <name evidence="2" type="ORF">IPP15_09090</name>
</gene>
<keyword evidence="1" id="KW-0472">Membrane</keyword>
<protein>
    <submittedName>
        <fullName evidence="2">Uncharacterized protein</fullName>
    </submittedName>
</protein>
<sequence length="306" mass="34089">MKNFGIPILICFCVVIFSSCKIGGALRDFHSVSRNIDDVSSKLKPIDSLVMDATSGLLTELSNSNSQEKMDSITARLNRSLNAYLTKTFQDLDLGSMGHKLTQGAIDPLLSDETEVRMKQLISSLSAQMSHDIAKSITELTSPANKAKLNSLLTSFFSEANSKMLSSFINRSLRDIDFDTLGSRMADQMIAKNLKPQVDSVIRTAVKAVFDEIRHNDNAKGIFGDFKNVLFLGLGLIGAIMGLLFWWNRRKSMKLNRMLVEAIQDLDDRSGKDVKMEVAKKARSEGLLTDLHKVFDQAQLFKKKET</sequence>
<dbReference type="PROSITE" id="PS51257">
    <property type="entry name" value="PROKAR_LIPOPROTEIN"/>
    <property type="match status" value="1"/>
</dbReference>
<evidence type="ECO:0000313" key="2">
    <source>
        <dbReference type="EMBL" id="MBK9982566.1"/>
    </source>
</evidence>
<proteinExistence type="predicted"/>